<evidence type="ECO:0000313" key="1">
    <source>
        <dbReference type="EMBL" id="MPL68901.1"/>
    </source>
</evidence>
<dbReference type="InterPro" id="IPR029044">
    <property type="entry name" value="Nucleotide-diphossugar_trans"/>
</dbReference>
<dbReference type="EMBL" id="VSSQ01000044">
    <property type="protein sequence ID" value="MPL68901.1"/>
    <property type="molecule type" value="Genomic_DNA"/>
</dbReference>
<name>A0A644TT91_9ZZZZ</name>
<comment type="caution">
    <text evidence="1">The sequence shown here is derived from an EMBL/GenBank/DDBJ whole genome shotgun (WGS) entry which is preliminary data.</text>
</comment>
<dbReference type="AlphaFoldDB" id="A0A644TT91"/>
<accession>A0A644TT91</accession>
<proteinExistence type="predicted"/>
<dbReference type="SUPFAM" id="SSF53448">
    <property type="entry name" value="Nucleotide-diphospho-sugar transferases"/>
    <property type="match status" value="1"/>
</dbReference>
<gene>
    <name evidence="1" type="ORF">SDC9_14634</name>
</gene>
<organism evidence="1">
    <name type="scientific">bioreactor metagenome</name>
    <dbReference type="NCBI Taxonomy" id="1076179"/>
    <lineage>
        <taxon>unclassified sequences</taxon>
        <taxon>metagenomes</taxon>
        <taxon>ecological metagenomes</taxon>
    </lineage>
</organism>
<sequence>MIWQLQEINTALLRYRYLHNSIITKTISKIIYSLCKVVIRVGMPLYYKYSKSEKSGIANEINNALPPIIISLTSFPARINTIWIVIETLMRQSLKPNRIILWLATEQFPNGLSELPAKVISLQKRGLEIRFCDDLLSHKKYYYTMLENPDSIVITADDDIFYSENMVSLLVKQYQKYPNCVIANRAHKITFIGNEVAPYSKWIKFALGEGNPSMLLAPTTGGGCLFPPHVFHKEVFNKDAIRKLAPLADDIWLKCMLVLNGVKVVKSKPILSEIITLKGASRTGLAKQNVDNKLNDTQLMKVMESYNIDFSNYMDK</sequence>
<evidence type="ECO:0008006" key="2">
    <source>
        <dbReference type="Google" id="ProtNLM"/>
    </source>
</evidence>
<protein>
    <recommendedName>
        <fullName evidence="2">Glycosyltransferase 2-like domain-containing protein</fullName>
    </recommendedName>
</protein>
<reference evidence="1" key="1">
    <citation type="submission" date="2019-08" db="EMBL/GenBank/DDBJ databases">
        <authorList>
            <person name="Kucharzyk K."/>
            <person name="Murdoch R.W."/>
            <person name="Higgins S."/>
            <person name="Loffler F."/>
        </authorList>
    </citation>
    <scope>NUCLEOTIDE SEQUENCE</scope>
</reference>